<name>A0A4U3KY57_9BACT</name>
<accession>A0A4U3KY57</accession>
<proteinExistence type="predicted"/>
<feature type="modified residue" description="4-aspartylphosphate" evidence="1">
    <location>
        <position position="55"/>
    </location>
</feature>
<keyword evidence="1" id="KW-0597">Phosphoprotein</keyword>
<dbReference type="InterPro" id="IPR046947">
    <property type="entry name" value="LytR-like"/>
</dbReference>
<evidence type="ECO:0000259" key="2">
    <source>
        <dbReference type="PROSITE" id="PS50110"/>
    </source>
</evidence>
<feature type="domain" description="Response regulatory" evidence="2">
    <location>
        <begin position="4"/>
        <end position="115"/>
    </location>
</feature>
<dbReference type="OrthoDB" id="9787344at2"/>
<keyword evidence="5" id="KW-1185">Reference proteome</keyword>
<dbReference type="GO" id="GO:0003677">
    <property type="term" value="F:DNA binding"/>
    <property type="evidence" value="ECO:0007669"/>
    <property type="project" value="InterPro"/>
</dbReference>
<dbReference type="InterPro" id="IPR011006">
    <property type="entry name" value="CheY-like_superfamily"/>
</dbReference>
<dbReference type="GO" id="GO:0000156">
    <property type="term" value="F:phosphorelay response regulator activity"/>
    <property type="evidence" value="ECO:0007669"/>
    <property type="project" value="InterPro"/>
</dbReference>
<sequence>MNIKCIVVDDEPLAQKGLEEYIKEVPFLELTAICDNAAQAFPILNNKQADLMLLDIAMPVLSGIDFLKSLSEPPAVIFTTAYPQYALQGYELDVIDYLVKPISFVRFVKAVTKARDFLNEKGNRTTIIDSEKDFFFLKVNYQIEKIRYSDILFIEALQNYIAIHLADRKIVSYMTISNMEKQLPVSLFMRIHKSYIVALNKIDAISKNKVFIHNQHLPVSRTTKEKLIHAVANKLVKRV</sequence>
<dbReference type="InterPro" id="IPR001789">
    <property type="entry name" value="Sig_transdc_resp-reg_receiver"/>
</dbReference>
<dbReference type="AlphaFoldDB" id="A0A4U3KY57"/>
<comment type="caution">
    <text evidence="4">The sequence shown here is derived from an EMBL/GenBank/DDBJ whole genome shotgun (WGS) entry which is preliminary data.</text>
</comment>
<dbReference type="PANTHER" id="PTHR37299:SF1">
    <property type="entry name" value="STAGE 0 SPORULATION PROTEIN A HOMOLOG"/>
    <property type="match status" value="1"/>
</dbReference>
<feature type="domain" description="HTH LytTR-type" evidence="3">
    <location>
        <begin position="135"/>
        <end position="221"/>
    </location>
</feature>
<dbReference type="InterPro" id="IPR007492">
    <property type="entry name" value="LytTR_DNA-bd_dom"/>
</dbReference>
<dbReference type="PANTHER" id="PTHR37299">
    <property type="entry name" value="TRANSCRIPTIONAL REGULATOR-RELATED"/>
    <property type="match status" value="1"/>
</dbReference>
<reference evidence="4 5" key="1">
    <citation type="submission" date="2019-05" db="EMBL/GenBank/DDBJ databases">
        <title>Panacibacter sp. strain 17mud1-8 Genome sequencing and assembly.</title>
        <authorList>
            <person name="Chhetri G."/>
        </authorList>
    </citation>
    <scope>NUCLEOTIDE SEQUENCE [LARGE SCALE GENOMIC DNA]</scope>
    <source>
        <strain evidence="4 5">17mud1-8</strain>
    </source>
</reference>
<dbReference type="SMART" id="SM00448">
    <property type="entry name" value="REC"/>
    <property type="match status" value="1"/>
</dbReference>
<dbReference type="SMART" id="SM00850">
    <property type="entry name" value="LytTR"/>
    <property type="match status" value="1"/>
</dbReference>
<dbReference type="EMBL" id="SZQL01000014">
    <property type="protein sequence ID" value="TKK66674.1"/>
    <property type="molecule type" value="Genomic_DNA"/>
</dbReference>
<evidence type="ECO:0000256" key="1">
    <source>
        <dbReference type="PROSITE-ProRule" id="PRU00169"/>
    </source>
</evidence>
<evidence type="ECO:0000259" key="3">
    <source>
        <dbReference type="PROSITE" id="PS50930"/>
    </source>
</evidence>
<dbReference type="Gene3D" id="3.40.50.2300">
    <property type="match status" value="1"/>
</dbReference>
<evidence type="ECO:0000313" key="5">
    <source>
        <dbReference type="Proteomes" id="UP000305848"/>
    </source>
</evidence>
<organism evidence="4 5">
    <name type="scientific">Ilyomonas limi</name>
    <dbReference type="NCBI Taxonomy" id="2575867"/>
    <lineage>
        <taxon>Bacteria</taxon>
        <taxon>Pseudomonadati</taxon>
        <taxon>Bacteroidota</taxon>
        <taxon>Chitinophagia</taxon>
        <taxon>Chitinophagales</taxon>
        <taxon>Chitinophagaceae</taxon>
        <taxon>Ilyomonas</taxon>
    </lineage>
</organism>
<dbReference type="Pfam" id="PF00072">
    <property type="entry name" value="Response_reg"/>
    <property type="match status" value="1"/>
</dbReference>
<dbReference type="Gene3D" id="2.40.50.1020">
    <property type="entry name" value="LytTr DNA-binding domain"/>
    <property type="match status" value="1"/>
</dbReference>
<dbReference type="Proteomes" id="UP000305848">
    <property type="component" value="Unassembled WGS sequence"/>
</dbReference>
<dbReference type="PROSITE" id="PS50930">
    <property type="entry name" value="HTH_LYTTR"/>
    <property type="match status" value="1"/>
</dbReference>
<dbReference type="RefSeq" id="WP_137262947.1">
    <property type="nucleotide sequence ID" value="NZ_SZQL01000014.1"/>
</dbReference>
<dbReference type="SUPFAM" id="SSF52172">
    <property type="entry name" value="CheY-like"/>
    <property type="match status" value="1"/>
</dbReference>
<protein>
    <submittedName>
        <fullName evidence="4">Response regulator transcription factor</fullName>
    </submittedName>
</protein>
<dbReference type="Pfam" id="PF04397">
    <property type="entry name" value="LytTR"/>
    <property type="match status" value="1"/>
</dbReference>
<dbReference type="PROSITE" id="PS50110">
    <property type="entry name" value="RESPONSE_REGULATORY"/>
    <property type="match status" value="1"/>
</dbReference>
<evidence type="ECO:0000313" key="4">
    <source>
        <dbReference type="EMBL" id="TKK66674.1"/>
    </source>
</evidence>
<gene>
    <name evidence="4" type="ORF">FC093_16695</name>
</gene>